<evidence type="ECO:0000259" key="1">
    <source>
        <dbReference type="PROSITE" id="PS50042"/>
    </source>
</evidence>
<protein>
    <recommendedName>
        <fullName evidence="1">Cyclic nucleotide-binding domain-containing protein</fullName>
    </recommendedName>
</protein>
<keyword evidence="3" id="KW-1185">Reference proteome</keyword>
<reference evidence="2 3" key="1">
    <citation type="submission" date="2020-09" db="EMBL/GenBank/DDBJ databases">
        <title>De no assembly of potato wild relative species, Solanum commersonii.</title>
        <authorList>
            <person name="Cho K."/>
        </authorList>
    </citation>
    <scope>NUCLEOTIDE SEQUENCE [LARGE SCALE GENOMIC DNA]</scope>
    <source>
        <strain evidence="2">LZ3.2</strain>
        <tissue evidence="2">Leaf</tissue>
    </source>
</reference>
<sequence length="100" mass="11421">MKTEYFPSKEDVILQNEEPRNMYILITRAMDLISYKNGMDQVVGELIRGLAVCGEVDFVNIHTCRSMSRLGGTKFVLHESEAVFGIAEQREDEKYSAPFL</sequence>
<dbReference type="AlphaFoldDB" id="A0A9J5ZB65"/>
<gene>
    <name evidence="2" type="ORF">H5410_021163</name>
</gene>
<comment type="caution">
    <text evidence="2">The sequence shown here is derived from an EMBL/GenBank/DDBJ whole genome shotgun (WGS) entry which is preliminary data.</text>
</comment>
<dbReference type="OrthoDB" id="426293at2759"/>
<evidence type="ECO:0000313" key="3">
    <source>
        <dbReference type="Proteomes" id="UP000824120"/>
    </source>
</evidence>
<accession>A0A9J5ZB65</accession>
<proteinExistence type="predicted"/>
<evidence type="ECO:0000313" key="2">
    <source>
        <dbReference type="EMBL" id="KAG5609882.1"/>
    </source>
</evidence>
<dbReference type="InterPro" id="IPR000595">
    <property type="entry name" value="cNMP-bd_dom"/>
</dbReference>
<dbReference type="EMBL" id="JACXVP010000004">
    <property type="protein sequence ID" value="KAG5609882.1"/>
    <property type="molecule type" value="Genomic_DNA"/>
</dbReference>
<organism evidence="2 3">
    <name type="scientific">Solanum commersonii</name>
    <name type="common">Commerson's wild potato</name>
    <name type="synonym">Commerson's nightshade</name>
    <dbReference type="NCBI Taxonomy" id="4109"/>
    <lineage>
        <taxon>Eukaryota</taxon>
        <taxon>Viridiplantae</taxon>
        <taxon>Streptophyta</taxon>
        <taxon>Embryophyta</taxon>
        <taxon>Tracheophyta</taxon>
        <taxon>Spermatophyta</taxon>
        <taxon>Magnoliopsida</taxon>
        <taxon>eudicotyledons</taxon>
        <taxon>Gunneridae</taxon>
        <taxon>Pentapetalae</taxon>
        <taxon>asterids</taxon>
        <taxon>lamiids</taxon>
        <taxon>Solanales</taxon>
        <taxon>Solanaceae</taxon>
        <taxon>Solanoideae</taxon>
        <taxon>Solaneae</taxon>
        <taxon>Solanum</taxon>
    </lineage>
</organism>
<dbReference type="PROSITE" id="PS50042">
    <property type="entry name" value="CNMP_BINDING_3"/>
    <property type="match status" value="1"/>
</dbReference>
<feature type="domain" description="Cyclic nucleotide-binding" evidence="1">
    <location>
        <begin position="1"/>
        <end position="49"/>
    </location>
</feature>
<name>A0A9J5ZB65_SOLCO</name>
<dbReference type="Proteomes" id="UP000824120">
    <property type="component" value="Chromosome 4"/>
</dbReference>